<name>A0AA37WXR8_9GAMM</name>
<evidence type="ECO:0000256" key="12">
    <source>
        <dbReference type="SAM" id="Phobius"/>
    </source>
</evidence>
<keyword evidence="8" id="KW-0915">Sodium</keyword>
<feature type="transmembrane region" description="Helical" evidence="12">
    <location>
        <begin position="203"/>
        <end position="223"/>
    </location>
</feature>
<evidence type="ECO:0000256" key="2">
    <source>
        <dbReference type="ARBA" id="ARBA00007367"/>
    </source>
</evidence>
<dbReference type="Pfam" id="PF00999">
    <property type="entry name" value="Na_H_Exchanger"/>
    <property type="match status" value="1"/>
</dbReference>
<evidence type="ECO:0000256" key="4">
    <source>
        <dbReference type="ARBA" id="ARBA00022449"/>
    </source>
</evidence>
<feature type="transmembrane region" description="Helical" evidence="12">
    <location>
        <begin position="394"/>
        <end position="415"/>
    </location>
</feature>
<gene>
    <name evidence="14" type="ORF">GCM10007894_08720</name>
</gene>
<evidence type="ECO:0000256" key="5">
    <source>
        <dbReference type="ARBA" id="ARBA00022475"/>
    </source>
</evidence>
<feature type="transmembrane region" description="Helical" evidence="12">
    <location>
        <begin position="31"/>
        <end position="51"/>
    </location>
</feature>
<evidence type="ECO:0000256" key="9">
    <source>
        <dbReference type="ARBA" id="ARBA00023065"/>
    </source>
</evidence>
<reference evidence="14 15" key="1">
    <citation type="journal article" date="2014" name="Int. J. Syst. Evol. Microbiol.">
        <title>Complete genome sequence of Corynebacterium casei LMG S-19264T (=DSM 44701T), isolated from a smear-ripened cheese.</title>
        <authorList>
            <consortium name="US DOE Joint Genome Institute (JGI-PGF)"/>
            <person name="Walter F."/>
            <person name="Albersmeier A."/>
            <person name="Kalinowski J."/>
            <person name="Ruckert C."/>
        </authorList>
    </citation>
    <scope>NUCLEOTIDE SEQUENCE [LARGE SCALE GENOMIC DNA]</scope>
    <source>
        <strain evidence="14 15">NBRC 112785</strain>
    </source>
</reference>
<feature type="transmembrane region" description="Helical" evidence="12">
    <location>
        <begin position="130"/>
        <end position="154"/>
    </location>
</feature>
<keyword evidence="10 12" id="KW-0472">Membrane</keyword>
<feature type="transmembrane region" description="Helical" evidence="12">
    <location>
        <begin position="288"/>
        <end position="311"/>
    </location>
</feature>
<dbReference type="GO" id="GO:0051453">
    <property type="term" value="P:regulation of intracellular pH"/>
    <property type="evidence" value="ECO:0007669"/>
    <property type="project" value="TreeGrafter"/>
</dbReference>
<dbReference type="PANTHER" id="PTHR10110">
    <property type="entry name" value="SODIUM/HYDROGEN EXCHANGER"/>
    <property type="match status" value="1"/>
</dbReference>
<evidence type="ECO:0000259" key="13">
    <source>
        <dbReference type="Pfam" id="PF00999"/>
    </source>
</evidence>
<evidence type="ECO:0000313" key="14">
    <source>
        <dbReference type="EMBL" id="GLS82895.1"/>
    </source>
</evidence>
<comment type="similarity">
    <text evidence="2">Belongs to the monovalent cation:proton antiporter 1 (CPA1) transporter (TC 2.A.36) family.</text>
</comment>
<keyword evidence="4" id="KW-0050">Antiport</keyword>
<dbReference type="Gene3D" id="6.10.140.1330">
    <property type="match status" value="1"/>
</dbReference>
<evidence type="ECO:0000256" key="3">
    <source>
        <dbReference type="ARBA" id="ARBA00022448"/>
    </source>
</evidence>
<keyword evidence="7 12" id="KW-1133">Transmembrane helix</keyword>
<evidence type="ECO:0000256" key="10">
    <source>
        <dbReference type="ARBA" id="ARBA00023136"/>
    </source>
</evidence>
<keyword evidence="3" id="KW-0813">Transport</keyword>
<evidence type="ECO:0000256" key="1">
    <source>
        <dbReference type="ARBA" id="ARBA00004651"/>
    </source>
</evidence>
<keyword evidence="15" id="KW-1185">Reference proteome</keyword>
<dbReference type="InterPro" id="IPR006153">
    <property type="entry name" value="Cation/H_exchanger_TM"/>
</dbReference>
<evidence type="ECO:0000256" key="8">
    <source>
        <dbReference type="ARBA" id="ARBA00023053"/>
    </source>
</evidence>
<organism evidence="14 15">
    <name type="scientific">Paraferrimonas haliotis</name>
    <dbReference type="NCBI Taxonomy" id="2013866"/>
    <lineage>
        <taxon>Bacteria</taxon>
        <taxon>Pseudomonadati</taxon>
        <taxon>Pseudomonadota</taxon>
        <taxon>Gammaproteobacteria</taxon>
        <taxon>Alteromonadales</taxon>
        <taxon>Ferrimonadaceae</taxon>
        <taxon>Paraferrimonas</taxon>
    </lineage>
</organism>
<feature type="transmembrane region" description="Helical" evidence="12">
    <location>
        <begin position="364"/>
        <end position="382"/>
    </location>
</feature>
<proteinExistence type="inferred from homology"/>
<sequence length="429" mass="47115">MTTYAILCLLAALALCTSLVANRLKRLQETIAITGLALLISLFILLVGKVFHGSLYSTFVVDLKQLEFKELLLDGMLGFLLFAGALQIHFSILKKQRWEIFFLAFVGTLISTFVIGGIVYYVAQFIGHPLAFIYCLLFGSLISPTDPIAVLAIIKSLGAPDEVSIQVEGESLFNDGIGLVIFVSLSKLAFSTTPLTTMEVVGLFMQEAVGGIVFGGVLAYGLYRLLKLCDDSTQFLLISALVPSAGYVLADMLGVSGPLAMVSAGIIVGNFVVPKLTDETSSEVFEHFWLLIESFLNSLLFLLLGLLLLLVEFDKQLWWFMLLAVPIVLVGRTCGVYIPYFFFRRFKKYNSYAERILVWGGLRGGLAFAMAMSLPTGVMLWGSANIDLRELIMVMTYAVVLFSILVQGSTVTGFINKSNEEDARTKSQQ</sequence>
<keyword evidence="11" id="KW-0739">Sodium transport</keyword>
<dbReference type="InterPro" id="IPR018422">
    <property type="entry name" value="Cation/H_exchanger_CPA1"/>
</dbReference>
<comment type="caution">
    <text evidence="14">The sequence shown here is derived from an EMBL/GenBank/DDBJ whole genome shotgun (WGS) entry which is preliminary data.</text>
</comment>
<dbReference type="EMBL" id="BSPO01000002">
    <property type="protein sequence ID" value="GLS82895.1"/>
    <property type="molecule type" value="Genomic_DNA"/>
</dbReference>
<protein>
    <submittedName>
        <fullName evidence="14">Sodium:proton antiporter</fullName>
    </submittedName>
</protein>
<dbReference type="GO" id="GO:0005886">
    <property type="term" value="C:plasma membrane"/>
    <property type="evidence" value="ECO:0007669"/>
    <property type="project" value="UniProtKB-SubCell"/>
</dbReference>
<dbReference type="Proteomes" id="UP001157439">
    <property type="component" value="Unassembled WGS sequence"/>
</dbReference>
<dbReference type="GO" id="GO:0015386">
    <property type="term" value="F:potassium:proton antiporter activity"/>
    <property type="evidence" value="ECO:0007669"/>
    <property type="project" value="TreeGrafter"/>
</dbReference>
<feature type="transmembrane region" description="Helical" evidence="12">
    <location>
        <begin position="71"/>
        <end position="88"/>
    </location>
</feature>
<feature type="transmembrane region" description="Helical" evidence="12">
    <location>
        <begin position="100"/>
        <end position="123"/>
    </location>
</feature>
<keyword evidence="6 12" id="KW-0812">Transmembrane</keyword>
<feature type="transmembrane region" description="Helical" evidence="12">
    <location>
        <begin position="317"/>
        <end position="343"/>
    </location>
</feature>
<dbReference type="GO" id="GO:0098719">
    <property type="term" value="P:sodium ion import across plasma membrane"/>
    <property type="evidence" value="ECO:0007669"/>
    <property type="project" value="TreeGrafter"/>
</dbReference>
<evidence type="ECO:0000256" key="6">
    <source>
        <dbReference type="ARBA" id="ARBA00022692"/>
    </source>
</evidence>
<feature type="domain" description="Cation/H+ exchanger transmembrane" evidence="13">
    <location>
        <begin position="14"/>
        <end position="415"/>
    </location>
</feature>
<dbReference type="RefSeq" id="WP_095497522.1">
    <property type="nucleotide sequence ID" value="NZ_BSPO01000002.1"/>
</dbReference>
<dbReference type="GO" id="GO:0015385">
    <property type="term" value="F:sodium:proton antiporter activity"/>
    <property type="evidence" value="ECO:0007669"/>
    <property type="project" value="InterPro"/>
</dbReference>
<accession>A0AA37WXR8</accession>
<dbReference type="PANTHER" id="PTHR10110:SF195">
    <property type="entry name" value="NA(+)_H(+) ANTIPORTER NHAS2"/>
    <property type="match status" value="1"/>
</dbReference>
<evidence type="ECO:0000256" key="11">
    <source>
        <dbReference type="ARBA" id="ARBA00023201"/>
    </source>
</evidence>
<evidence type="ECO:0000256" key="7">
    <source>
        <dbReference type="ARBA" id="ARBA00022989"/>
    </source>
</evidence>
<keyword evidence="9" id="KW-0406">Ion transport</keyword>
<evidence type="ECO:0000313" key="15">
    <source>
        <dbReference type="Proteomes" id="UP001157439"/>
    </source>
</evidence>
<dbReference type="AlphaFoldDB" id="A0AA37WXR8"/>
<comment type="subcellular location">
    <subcellularLocation>
        <location evidence="1">Cell membrane</location>
        <topology evidence="1">Multi-pass membrane protein</topology>
    </subcellularLocation>
</comment>
<keyword evidence="5" id="KW-1003">Cell membrane</keyword>